<proteinExistence type="predicted"/>
<organism evidence="1">
    <name type="scientific">marine metagenome</name>
    <dbReference type="NCBI Taxonomy" id="408172"/>
    <lineage>
        <taxon>unclassified sequences</taxon>
        <taxon>metagenomes</taxon>
        <taxon>ecological metagenomes</taxon>
    </lineage>
</organism>
<accession>A0A381Y4V0</accession>
<reference evidence="1" key="1">
    <citation type="submission" date="2018-05" db="EMBL/GenBank/DDBJ databases">
        <authorList>
            <person name="Lanie J.A."/>
            <person name="Ng W.-L."/>
            <person name="Kazmierczak K.M."/>
            <person name="Andrzejewski T.M."/>
            <person name="Davidsen T.M."/>
            <person name="Wayne K.J."/>
            <person name="Tettelin H."/>
            <person name="Glass J.I."/>
            <person name="Rusch D."/>
            <person name="Podicherti R."/>
            <person name="Tsui H.-C.T."/>
            <person name="Winkler M.E."/>
        </authorList>
    </citation>
    <scope>NUCLEOTIDE SEQUENCE</scope>
</reference>
<protein>
    <submittedName>
        <fullName evidence="1">Uncharacterized protein</fullName>
    </submittedName>
</protein>
<dbReference type="AlphaFoldDB" id="A0A381Y4V0"/>
<sequence length="65" mass="7283">MPRGMIASFDGREGEVQIYRKGLKGFYGDAWNKFDFSAKDVKELRDKLKDMGVNPDKPSSGSLTP</sequence>
<gene>
    <name evidence="1" type="ORF">METZ01_LOCUS124261</name>
</gene>
<evidence type="ECO:0000313" key="1">
    <source>
        <dbReference type="EMBL" id="SVA71407.1"/>
    </source>
</evidence>
<dbReference type="EMBL" id="UINC01017275">
    <property type="protein sequence ID" value="SVA71407.1"/>
    <property type="molecule type" value="Genomic_DNA"/>
</dbReference>
<name>A0A381Y4V0_9ZZZZ</name>